<name>A0A1G8ZCU2_ACTMZ</name>
<dbReference type="InterPro" id="IPR006104">
    <property type="entry name" value="Glyco_hydro_2_N"/>
</dbReference>
<dbReference type="Gene3D" id="2.60.120.260">
    <property type="entry name" value="Galactose-binding domain-like"/>
    <property type="match status" value="1"/>
</dbReference>
<gene>
    <name evidence="5" type="ORF">SAMN04487820_104383</name>
</gene>
<dbReference type="InterPro" id="IPR008979">
    <property type="entry name" value="Galactose-bd-like_sf"/>
</dbReference>
<dbReference type="Pfam" id="PF02837">
    <property type="entry name" value="Glyco_hydro_2_N"/>
    <property type="match status" value="1"/>
</dbReference>
<organism evidence="5 6">
    <name type="scientific">Actinopolyspora mzabensis</name>
    <dbReference type="NCBI Taxonomy" id="995066"/>
    <lineage>
        <taxon>Bacteria</taxon>
        <taxon>Bacillati</taxon>
        <taxon>Actinomycetota</taxon>
        <taxon>Actinomycetes</taxon>
        <taxon>Actinopolysporales</taxon>
        <taxon>Actinopolysporaceae</taxon>
        <taxon>Actinopolyspora</taxon>
    </lineage>
</organism>
<dbReference type="InterPro" id="IPR006311">
    <property type="entry name" value="TAT_signal"/>
</dbReference>
<sequence>MQSRPPRRVTAKHLGVLAMAAALALGVAPAAAAHPGKHRPPADAPLTTPWTDQVGPDNALPEYPRPQLRRERWQNLNGAWEYAGGATPPDREQRDLGERILVPYPVESALSGIQRHDDHMLYRRDFRVPPHWRGDELLLHFGAVDQEATVWVNGERVGSHQGGYTSFTVDVTDALRPGSRQQVTVAATDTNERGRYPIGKQTDTPGGIFYTGSSGIWQTVWLEPVSRTHLTELNIHRTSKRRRSGWNPRSAAHEP</sequence>
<dbReference type="GO" id="GO:0004553">
    <property type="term" value="F:hydrolase activity, hydrolyzing O-glycosyl compounds"/>
    <property type="evidence" value="ECO:0007669"/>
    <property type="project" value="InterPro"/>
</dbReference>
<feature type="chain" id="PRO_5011701510" evidence="3">
    <location>
        <begin position="33"/>
        <end position="255"/>
    </location>
</feature>
<feature type="domain" description="Glycosyl hydrolases family 2 sugar binding" evidence="4">
    <location>
        <begin position="102"/>
        <end position="186"/>
    </location>
</feature>
<evidence type="ECO:0000313" key="6">
    <source>
        <dbReference type="Proteomes" id="UP000199213"/>
    </source>
</evidence>
<feature type="region of interest" description="Disordered" evidence="2">
    <location>
        <begin position="29"/>
        <end position="63"/>
    </location>
</feature>
<keyword evidence="5" id="KW-0378">Hydrolase</keyword>
<dbReference type="InterPro" id="IPR051913">
    <property type="entry name" value="GH2_Domain-Containing"/>
</dbReference>
<evidence type="ECO:0000256" key="3">
    <source>
        <dbReference type="SAM" id="SignalP"/>
    </source>
</evidence>
<protein>
    <submittedName>
        <fullName evidence="5">Glycosyl hydrolases family 2, sugar binding domain</fullName>
    </submittedName>
</protein>
<dbReference type="AlphaFoldDB" id="A0A1G8ZCU2"/>
<accession>A0A1G8ZCU2</accession>
<dbReference type="EMBL" id="FNFM01000004">
    <property type="protein sequence ID" value="SDK12936.1"/>
    <property type="molecule type" value="Genomic_DNA"/>
</dbReference>
<reference evidence="6" key="1">
    <citation type="submission" date="2016-10" db="EMBL/GenBank/DDBJ databases">
        <authorList>
            <person name="Varghese N."/>
            <person name="Submissions S."/>
        </authorList>
    </citation>
    <scope>NUCLEOTIDE SEQUENCE [LARGE SCALE GENOMIC DNA]</scope>
    <source>
        <strain evidence="6">DSM 45460</strain>
    </source>
</reference>
<keyword evidence="6" id="KW-1185">Reference proteome</keyword>
<comment type="similarity">
    <text evidence="1">Belongs to the glycosyl hydrolase 2 family.</text>
</comment>
<proteinExistence type="inferred from homology"/>
<dbReference type="GO" id="GO:0005975">
    <property type="term" value="P:carbohydrate metabolic process"/>
    <property type="evidence" value="ECO:0007669"/>
    <property type="project" value="InterPro"/>
</dbReference>
<dbReference type="RefSeq" id="WP_245694016.1">
    <property type="nucleotide sequence ID" value="NZ_FNFM01000004.1"/>
</dbReference>
<dbReference type="PROSITE" id="PS51318">
    <property type="entry name" value="TAT"/>
    <property type="match status" value="1"/>
</dbReference>
<evidence type="ECO:0000256" key="1">
    <source>
        <dbReference type="ARBA" id="ARBA00007401"/>
    </source>
</evidence>
<dbReference type="SUPFAM" id="SSF49785">
    <property type="entry name" value="Galactose-binding domain-like"/>
    <property type="match status" value="1"/>
</dbReference>
<keyword evidence="3" id="KW-0732">Signal</keyword>
<dbReference type="PANTHER" id="PTHR42732">
    <property type="entry name" value="BETA-GALACTOSIDASE"/>
    <property type="match status" value="1"/>
</dbReference>
<evidence type="ECO:0000256" key="2">
    <source>
        <dbReference type="SAM" id="MobiDB-lite"/>
    </source>
</evidence>
<feature type="signal peptide" evidence="3">
    <location>
        <begin position="1"/>
        <end position="32"/>
    </location>
</feature>
<evidence type="ECO:0000259" key="4">
    <source>
        <dbReference type="Pfam" id="PF02837"/>
    </source>
</evidence>
<dbReference type="Proteomes" id="UP000199213">
    <property type="component" value="Unassembled WGS sequence"/>
</dbReference>
<dbReference type="PANTHER" id="PTHR42732:SF2">
    <property type="entry name" value="BETA-MANNOSIDASE"/>
    <property type="match status" value="1"/>
</dbReference>
<evidence type="ECO:0000313" key="5">
    <source>
        <dbReference type="EMBL" id="SDK12936.1"/>
    </source>
</evidence>